<name>A0ACB9IN80_9ASTR</name>
<evidence type="ECO:0000313" key="2">
    <source>
        <dbReference type="Proteomes" id="UP001056120"/>
    </source>
</evidence>
<reference evidence="1 2" key="2">
    <citation type="journal article" date="2022" name="Mol. Ecol. Resour.">
        <title>The genomes of chicory, endive, great burdock and yacon provide insights into Asteraceae paleo-polyploidization history and plant inulin production.</title>
        <authorList>
            <person name="Fan W."/>
            <person name="Wang S."/>
            <person name="Wang H."/>
            <person name="Wang A."/>
            <person name="Jiang F."/>
            <person name="Liu H."/>
            <person name="Zhao H."/>
            <person name="Xu D."/>
            <person name="Zhang Y."/>
        </authorList>
    </citation>
    <scope>NUCLEOTIDE SEQUENCE [LARGE SCALE GENOMIC DNA]</scope>
    <source>
        <strain evidence="2">cv. Yunnan</strain>
        <tissue evidence="1">Leaves</tissue>
    </source>
</reference>
<keyword evidence="2" id="KW-1185">Reference proteome</keyword>
<organism evidence="1 2">
    <name type="scientific">Smallanthus sonchifolius</name>
    <dbReference type="NCBI Taxonomy" id="185202"/>
    <lineage>
        <taxon>Eukaryota</taxon>
        <taxon>Viridiplantae</taxon>
        <taxon>Streptophyta</taxon>
        <taxon>Embryophyta</taxon>
        <taxon>Tracheophyta</taxon>
        <taxon>Spermatophyta</taxon>
        <taxon>Magnoliopsida</taxon>
        <taxon>eudicotyledons</taxon>
        <taxon>Gunneridae</taxon>
        <taxon>Pentapetalae</taxon>
        <taxon>asterids</taxon>
        <taxon>campanulids</taxon>
        <taxon>Asterales</taxon>
        <taxon>Asteraceae</taxon>
        <taxon>Asteroideae</taxon>
        <taxon>Heliantheae alliance</taxon>
        <taxon>Millerieae</taxon>
        <taxon>Smallanthus</taxon>
    </lineage>
</organism>
<reference evidence="2" key="1">
    <citation type="journal article" date="2022" name="Mol. Ecol. Resour.">
        <title>The genomes of chicory, endive, great burdock and yacon provide insights into Asteraceae palaeo-polyploidization history and plant inulin production.</title>
        <authorList>
            <person name="Fan W."/>
            <person name="Wang S."/>
            <person name="Wang H."/>
            <person name="Wang A."/>
            <person name="Jiang F."/>
            <person name="Liu H."/>
            <person name="Zhao H."/>
            <person name="Xu D."/>
            <person name="Zhang Y."/>
        </authorList>
    </citation>
    <scope>NUCLEOTIDE SEQUENCE [LARGE SCALE GENOMIC DNA]</scope>
    <source>
        <strain evidence="2">cv. Yunnan</strain>
    </source>
</reference>
<accession>A0ACB9IN80</accession>
<protein>
    <submittedName>
        <fullName evidence="1">Uncharacterized protein</fullName>
    </submittedName>
</protein>
<dbReference type="Proteomes" id="UP001056120">
    <property type="component" value="Linkage Group LG08"/>
</dbReference>
<evidence type="ECO:0000313" key="1">
    <source>
        <dbReference type="EMBL" id="KAI3809267.1"/>
    </source>
</evidence>
<dbReference type="EMBL" id="CM042025">
    <property type="protein sequence ID" value="KAI3809267.1"/>
    <property type="molecule type" value="Genomic_DNA"/>
</dbReference>
<sequence>MQLPSVSPRCGWHQNGKIKRAGTKHPSTPNNIWRAVQQVPNNPTLLVIFLVNICFYFDTEMEIEKGVQRWLVNTSQWDPSPHEFSIAMSVLPSQEHSSITRFLKIEDRKRALVSRLLQYALVHQVIGIPFDEIAINRTDEGKPYLERHQNVKFPNFNFNVSHHGDYVAIASEPICLVGLDIVSCFIPGKETVSDYIHNFSSYFSSSEWEKIVNAGSDDDVLDTFFRYWCLKEAFVKALGTGVGYKLDHVEFHHKDWTDIRVKVDGDVLNDWNFWLFELQGRHQIAVARGHPRIASENYKKTLKQTQFDNDLYKLGFHLPNPMFVMRTVEELCSLFPHGVKSSNSAMNPYQRW</sequence>
<proteinExistence type="predicted"/>
<comment type="caution">
    <text evidence="1">The sequence shown here is derived from an EMBL/GenBank/DDBJ whole genome shotgun (WGS) entry which is preliminary data.</text>
</comment>
<gene>
    <name evidence="1" type="ORF">L1987_25238</name>
</gene>